<sequence length="170" mass="18185">MPPATHLNKLAFTHSRLTVYRSNSSAAAAIAIARSPFRNTWPASVALPRGAPGFNRIYKPTPPPNLYDFVNDEPVVTPVSEPHPLSAAGIISVCIVAVGGLLAFIGLGFREDIASIRSDAATVADGLASFKTQTVKDLGQIDKSIGMLQVEIRATNQRLDTVISRLPQRP</sequence>
<proteinExistence type="predicted"/>
<keyword evidence="1" id="KW-0812">Transmembrane</keyword>
<dbReference type="AlphaFoldDB" id="A0A839Z8F3"/>
<dbReference type="Proteomes" id="UP000533469">
    <property type="component" value="Unassembled WGS sequence"/>
</dbReference>
<evidence type="ECO:0000313" key="2">
    <source>
        <dbReference type="EMBL" id="MBB3770986.1"/>
    </source>
</evidence>
<accession>A0A839Z8F3</accession>
<organism evidence="2 3">
    <name type="scientific">Ancylobacter tetraedralis</name>
    <dbReference type="NCBI Taxonomy" id="217068"/>
    <lineage>
        <taxon>Bacteria</taxon>
        <taxon>Pseudomonadati</taxon>
        <taxon>Pseudomonadota</taxon>
        <taxon>Alphaproteobacteria</taxon>
        <taxon>Hyphomicrobiales</taxon>
        <taxon>Xanthobacteraceae</taxon>
        <taxon>Ancylobacter</taxon>
    </lineage>
</organism>
<keyword evidence="1" id="KW-1133">Transmembrane helix</keyword>
<evidence type="ECO:0000313" key="3">
    <source>
        <dbReference type="Proteomes" id="UP000533469"/>
    </source>
</evidence>
<reference evidence="2 3" key="1">
    <citation type="submission" date="2020-08" db="EMBL/GenBank/DDBJ databases">
        <title>Genomic Encyclopedia of Type Strains, Phase IV (KMG-IV): sequencing the most valuable type-strain genomes for metagenomic binning, comparative biology and taxonomic classification.</title>
        <authorList>
            <person name="Goeker M."/>
        </authorList>
    </citation>
    <scope>NUCLEOTIDE SEQUENCE [LARGE SCALE GENOMIC DNA]</scope>
    <source>
        <strain evidence="2 3">DSM 5895</strain>
    </source>
</reference>
<feature type="transmembrane region" description="Helical" evidence="1">
    <location>
        <begin position="87"/>
        <end position="109"/>
    </location>
</feature>
<name>A0A839Z8F3_9HYPH</name>
<protein>
    <submittedName>
        <fullName evidence="2">Uncharacterized protein</fullName>
    </submittedName>
</protein>
<dbReference type="RefSeq" id="WP_183189129.1">
    <property type="nucleotide sequence ID" value="NZ_JACICD010000002.1"/>
</dbReference>
<evidence type="ECO:0000256" key="1">
    <source>
        <dbReference type="SAM" id="Phobius"/>
    </source>
</evidence>
<keyword evidence="3" id="KW-1185">Reference proteome</keyword>
<gene>
    <name evidence="2" type="ORF">FHS55_001581</name>
</gene>
<keyword evidence="1" id="KW-0472">Membrane</keyword>
<comment type="caution">
    <text evidence="2">The sequence shown here is derived from an EMBL/GenBank/DDBJ whole genome shotgun (WGS) entry which is preliminary data.</text>
</comment>
<dbReference type="EMBL" id="JACICD010000002">
    <property type="protein sequence ID" value="MBB3770986.1"/>
    <property type="molecule type" value="Genomic_DNA"/>
</dbReference>